<feature type="non-terminal residue" evidence="1">
    <location>
        <position position="1"/>
    </location>
</feature>
<gene>
    <name evidence="1" type="ORF">METZ01_LOCUS365446</name>
</gene>
<evidence type="ECO:0008006" key="2">
    <source>
        <dbReference type="Google" id="ProtNLM"/>
    </source>
</evidence>
<organism evidence="1">
    <name type="scientific">marine metagenome</name>
    <dbReference type="NCBI Taxonomy" id="408172"/>
    <lineage>
        <taxon>unclassified sequences</taxon>
        <taxon>metagenomes</taxon>
        <taxon>ecological metagenomes</taxon>
    </lineage>
</organism>
<accession>A0A382SSQ8</accession>
<evidence type="ECO:0000313" key="1">
    <source>
        <dbReference type="EMBL" id="SVD12592.1"/>
    </source>
</evidence>
<proteinExistence type="predicted"/>
<dbReference type="EMBL" id="UINC01131098">
    <property type="protein sequence ID" value="SVD12592.1"/>
    <property type="molecule type" value="Genomic_DNA"/>
</dbReference>
<reference evidence="1" key="1">
    <citation type="submission" date="2018-05" db="EMBL/GenBank/DDBJ databases">
        <authorList>
            <person name="Lanie J.A."/>
            <person name="Ng W.-L."/>
            <person name="Kazmierczak K.M."/>
            <person name="Andrzejewski T.M."/>
            <person name="Davidsen T.M."/>
            <person name="Wayne K.J."/>
            <person name="Tettelin H."/>
            <person name="Glass J.I."/>
            <person name="Rusch D."/>
            <person name="Podicherti R."/>
            <person name="Tsui H.-C.T."/>
            <person name="Winkler M.E."/>
        </authorList>
    </citation>
    <scope>NUCLEOTIDE SEQUENCE</scope>
</reference>
<dbReference type="Gene3D" id="3.40.50.720">
    <property type="entry name" value="NAD(P)-binding Rossmann-like Domain"/>
    <property type="match status" value="1"/>
</dbReference>
<feature type="non-terminal residue" evidence="1">
    <location>
        <position position="147"/>
    </location>
</feature>
<name>A0A382SSQ8_9ZZZZ</name>
<dbReference type="SUPFAM" id="SSF52283">
    <property type="entry name" value="Formate/glycerate dehydrogenase catalytic domain-like"/>
    <property type="match status" value="1"/>
</dbReference>
<protein>
    <recommendedName>
        <fullName evidence="2">D-isomer specific 2-hydroxyacid dehydrogenase catalytic domain-containing protein</fullName>
    </recommendedName>
</protein>
<dbReference type="AlphaFoldDB" id="A0A382SSQ8"/>
<sequence>VIVIPGLTLDHLEENDLIRIREAAGADSEIMVCNYEQAQAEVHDANVILGIVGPKLFAPASKLRWVQSISSGVDSFMYPEFINSTVVLTSEKGLVGEHLADHGFGLLLMLTRQLASARDLGPDAWNHRPELRAKEIELTGSTMGIIG</sequence>